<keyword evidence="1" id="KW-0812">Transmembrane</keyword>
<feature type="transmembrane region" description="Helical" evidence="1">
    <location>
        <begin position="395"/>
        <end position="414"/>
    </location>
</feature>
<proteinExistence type="predicted"/>
<evidence type="ECO:0000256" key="1">
    <source>
        <dbReference type="SAM" id="Phobius"/>
    </source>
</evidence>
<comment type="caution">
    <text evidence="3">The sequence shown here is derived from an EMBL/GenBank/DDBJ whole genome shotgun (WGS) entry which is preliminary data.</text>
</comment>
<feature type="transmembrane region" description="Helical" evidence="1">
    <location>
        <begin position="71"/>
        <end position="89"/>
    </location>
</feature>
<dbReference type="InterPro" id="IPR040676">
    <property type="entry name" value="DUF5641"/>
</dbReference>
<accession>A0A8S4QBG4</accession>
<dbReference type="Pfam" id="PF18701">
    <property type="entry name" value="DUF5641"/>
    <property type="match status" value="1"/>
</dbReference>
<sequence length="440" mass="50861">MGRVTEVHPGHDGLIRVVTLKTKNGLMKRPVAKLSILPLQPQKEGSVYQQEKERKEDKYQSNKKYRSSSKVSNFISMAISFILFITFISPTNASYNITHFKNNQSVYLDYISDLQIIRDEWTMIVYYNMSPYWEGMITVKKFNSYLEKTCETFQEQTQCHMILQQLQYDYNELQYYSELLLNQEFNAHARQRRGLINGIGYVANTLFGVLDERFAENYKKDIQQVRTNQNHLAALWRNQTSVVEAEYNLLKRTADLISKQHKIINKHLNILDQSTIYMKEQIQKLSSVEDFTLSAITATNIVNNLKRSQDTLLDTLTDIYHGKLNIHLITPEQLRLELQIISSHLSKDLTIPIENIYDETSINNSLNKIKEQIQVMKKNAELAELDLSGHDIHQYILSYGLIAAAAALGGLILWRRCRHVRVVPPSPAPAPEAKQSDFSE</sequence>
<protein>
    <submittedName>
        <fullName evidence="3">Jg9181 protein</fullName>
    </submittedName>
</protein>
<dbReference type="Proteomes" id="UP000838756">
    <property type="component" value="Unassembled WGS sequence"/>
</dbReference>
<keyword evidence="1" id="KW-0472">Membrane</keyword>
<gene>
    <name evidence="3" type="primary">jg9181</name>
    <name evidence="3" type="ORF">PAEG_LOCUS678</name>
</gene>
<dbReference type="AlphaFoldDB" id="A0A8S4QBG4"/>
<evidence type="ECO:0000313" key="3">
    <source>
        <dbReference type="EMBL" id="CAH2208061.1"/>
    </source>
</evidence>
<name>A0A8S4QBG4_9NEOP</name>
<evidence type="ECO:0000259" key="2">
    <source>
        <dbReference type="Pfam" id="PF18701"/>
    </source>
</evidence>
<keyword evidence="1" id="KW-1133">Transmembrane helix</keyword>
<reference evidence="3" key="1">
    <citation type="submission" date="2022-03" db="EMBL/GenBank/DDBJ databases">
        <authorList>
            <person name="Lindestad O."/>
        </authorList>
    </citation>
    <scope>NUCLEOTIDE SEQUENCE</scope>
</reference>
<keyword evidence="4" id="KW-1185">Reference proteome</keyword>
<feature type="non-terminal residue" evidence="3">
    <location>
        <position position="1"/>
    </location>
</feature>
<evidence type="ECO:0000313" key="4">
    <source>
        <dbReference type="Proteomes" id="UP000838756"/>
    </source>
</evidence>
<dbReference type="EMBL" id="CAKXAJ010002112">
    <property type="protein sequence ID" value="CAH2208061.1"/>
    <property type="molecule type" value="Genomic_DNA"/>
</dbReference>
<organism evidence="3 4">
    <name type="scientific">Pararge aegeria aegeria</name>
    <dbReference type="NCBI Taxonomy" id="348720"/>
    <lineage>
        <taxon>Eukaryota</taxon>
        <taxon>Metazoa</taxon>
        <taxon>Ecdysozoa</taxon>
        <taxon>Arthropoda</taxon>
        <taxon>Hexapoda</taxon>
        <taxon>Insecta</taxon>
        <taxon>Pterygota</taxon>
        <taxon>Neoptera</taxon>
        <taxon>Endopterygota</taxon>
        <taxon>Lepidoptera</taxon>
        <taxon>Glossata</taxon>
        <taxon>Ditrysia</taxon>
        <taxon>Papilionoidea</taxon>
        <taxon>Nymphalidae</taxon>
        <taxon>Satyrinae</taxon>
        <taxon>Satyrini</taxon>
        <taxon>Parargina</taxon>
        <taxon>Pararge</taxon>
    </lineage>
</organism>
<feature type="domain" description="DUF5641" evidence="2">
    <location>
        <begin position="1"/>
        <end position="37"/>
    </location>
</feature>
<dbReference type="OrthoDB" id="5986643at2759"/>